<keyword evidence="8" id="KW-0406">Ion transport</keyword>
<dbReference type="InterPro" id="IPR004878">
    <property type="entry name" value="Otopetrin"/>
</dbReference>
<evidence type="ECO:0000256" key="4">
    <source>
        <dbReference type="ARBA" id="ARBA00022475"/>
    </source>
</evidence>
<evidence type="ECO:0000256" key="6">
    <source>
        <dbReference type="ARBA" id="ARBA00022781"/>
    </source>
</evidence>
<evidence type="ECO:0000256" key="11">
    <source>
        <dbReference type="SAM" id="MobiDB-lite"/>
    </source>
</evidence>
<dbReference type="GO" id="GO:0005886">
    <property type="term" value="C:plasma membrane"/>
    <property type="evidence" value="ECO:0007669"/>
    <property type="project" value="UniProtKB-SubCell"/>
</dbReference>
<dbReference type="PANTHER" id="PTHR21522">
    <property type="entry name" value="PROTON CHANNEL OTOP"/>
    <property type="match status" value="1"/>
</dbReference>
<comment type="similarity">
    <text evidence="2">Belongs to the otopetrin family.</text>
</comment>
<reference evidence="13" key="3">
    <citation type="journal article" date="2013" name="Nucleic Acids Res.">
        <title>The genome of Anopheles darlingi, the main neotropical malaria vector.</title>
        <authorList>
            <person name="Marinotti O."/>
            <person name="Cerqueira G.C."/>
            <person name="de Almeida L.G."/>
            <person name="Ferro M.I."/>
            <person name="Loreto E.L."/>
            <person name="Zaha A."/>
            <person name="Teixeira S.M."/>
            <person name="Wespiser A.R."/>
            <person name="Almeida E Silva A."/>
            <person name="Schlindwein A.D."/>
            <person name="Pacheco A.C."/>
            <person name="Silva A.L."/>
            <person name="Graveley B.R."/>
            <person name="Walenz B.P."/>
            <person name="Lima Bde A."/>
            <person name="Ribeiro C.A."/>
            <person name="Nunes-Silva C.G."/>
            <person name="de Carvalho C.R."/>
            <person name="Soares C.M."/>
            <person name="de Menezes C.B."/>
            <person name="Matiolli C."/>
            <person name="Caffrey D."/>
            <person name="Araujo D.A."/>
            <person name="de Oliveira D.M."/>
            <person name="Golenbock D."/>
            <person name="Grisard E.C."/>
            <person name="Fantinatti-Garboggini F."/>
            <person name="de Carvalho F.M."/>
            <person name="Barcellos F.G."/>
            <person name="Prosdocimi F."/>
            <person name="May G."/>
            <person name="Azevedo Junior G.M."/>
            <person name="Guimaraes G.M."/>
            <person name="Goldman G.H."/>
            <person name="Padilha I.Q."/>
            <person name="Batista Jda S."/>
            <person name="Ferro J.A."/>
            <person name="Ribeiro J.M."/>
            <person name="Fietto J.L."/>
            <person name="Dabbas K.M."/>
            <person name="Cerdeira L."/>
            <person name="Agnez-Lima L.F."/>
            <person name="Brocchi M."/>
            <person name="de Carvalho M.O."/>
            <person name="Teixeira Mde M."/>
            <person name="Diniz Maia Mde M."/>
            <person name="Goldman M.H."/>
            <person name="Cruz Schneider M.P."/>
            <person name="Felipe M.S."/>
            <person name="Hungria M."/>
            <person name="Nicolas M.F."/>
            <person name="Pereira M."/>
            <person name="Montes M.A."/>
            <person name="Cantao M.E."/>
            <person name="Vincentz M."/>
            <person name="Rafael M.S."/>
            <person name="Silverman N."/>
            <person name="Stoco P.H."/>
            <person name="Souza R.C."/>
            <person name="Vicentini R."/>
            <person name="Gazzinelli R.T."/>
            <person name="Neves Rde O."/>
            <person name="Silva R."/>
            <person name="Astolfi-Filho S."/>
            <person name="Maciel T.E."/>
            <person name="Urmenyi T.P."/>
            <person name="Tadei W.P."/>
            <person name="Camargo E.P."/>
            <person name="de Vasconcelos A.T."/>
        </authorList>
    </citation>
    <scope>NUCLEOTIDE SEQUENCE</scope>
</reference>
<evidence type="ECO:0000313" key="15">
    <source>
        <dbReference type="Proteomes" id="UP000000673"/>
    </source>
</evidence>
<dbReference type="EnsemblMetazoa" id="ADAC008261-RA">
    <property type="protein sequence ID" value="ADAC008261-PA"/>
    <property type="gene ID" value="ADAC008261"/>
</dbReference>
<feature type="transmembrane region" description="Helical" evidence="12">
    <location>
        <begin position="165"/>
        <end position="182"/>
    </location>
</feature>
<reference evidence="14" key="4">
    <citation type="submission" date="2015-06" db="UniProtKB">
        <authorList>
            <consortium name="EnsemblMetazoa"/>
        </authorList>
    </citation>
    <scope>IDENTIFICATION</scope>
</reference>
<reference evidence="13" key="2">
    <citation type="submission" date="2010-05" db="EMBL/GenBank/DDBJ databases">
        <authorList>
            <person name="Almeida L.G."/>
            <person name="Nicolas M.F."/>
            <person name="Souza R.C."/>
            <person name="Vasconcelos A.T.R."/>
        </authorList>
    </citation>
    <scope>NUCLEOTIDE SEQUENCE</scope>
</reference>
<evidence type="ECO:0000256" key="7">
    <source>
        <dbReference type="ARBA" id="ARBA00022989"/>
    </source>
</evidence>
<evidence type="ECO:0000313" key="13">
    <source>
        <dbReference type="EMBL" id="ETN60125.1"/>
    </source>
</evidence>
<keyword evidence="10" id="KW-0407">Ion channel</keyword>
<dbReference type="VEuPathDB" id="VectorBase:ADAC008261"/>
<keyword evidence="9 12" id="KW-0472">Membrane</keyword>
<feature type="compositionally biased region" description="Polar residues" evidence="11">
    <location>
        <begin position="30"/>
        <end position="43"/>
    </location>
</feature>
<comment type="subcellular location">
    <subcellularLocation>
        <location evidence="1">Cell membrane</location>
        <topology evidence="1">Multi-pass membrane protein</topology>
    </subcellularLocation>
</comment>
<keyword evidence="3" id="KW-0813">Transport</keyword>
<evidence type="ECO:0000256" key="2">
    <source>
        <dbReference type="ARBA" id="ARBA00006513"/>
    </source>
</evidence>
<evidence type="ECO:0000256" key="10">
    <source>
        <dbReference type="ARBA" id="ARBA00023303"/>
    </source>
</evidence>
<dbReference type="PANTHER" id="PTHR21522:SF30">
    <property type="entry name" value="GH01206P"/>
    <property type="match status" value="1"/>
</dbReference>
<evidence type="ECO:0000256" key="5">
    <source>
        <dbReference type="ARBA" id="ARBA00022692"/>
    </source>
</evidence>
<keyword evidence="15" id="KW-1185">Reference proteome</keyword>
<keyword evidence="5 12" id="KW-0812">Transmembrane</keyword>
<proteinExistence type="inferred from homology"/>
<dbReference type="VEuPathDB" id="VectorBase:ADAR2_011491"/>
<dbReference type="EMBL" id="ADMH02001970">
    <property type="protein sequence ID" value="ETN60125.1"/>
    <property type="molecule type" value="Genomic_DNA"/>
</dbReference>
<dbReference type="HOGENOM" id="CLU_1327368_0_0_1"/>
<evidence type="ECO:0000256" key="8">
    <source>
        <dbReference type="ARBA" id="ARBA00023065"/>
    </source>
</evidence>
<feature type="region of interest" description="Disordered" evidence="11">
    <location>
        <begin position="1"/>
        <end position="77"/>
    </location>
</feature>
<dbReference type="AlphaFoldDB" id="W5JB99"/>
<evidence type="ECO:0000256" key="12">
    <source>
        <dbReference type="SAM" id="Phobius"/>
    </source>
</evidence>
<evidence type="ECO:0000313" key="14">
    <source>
        <dbReference type="EnsemblMetazoa" id="ADAC008261-PA"/>
    </source>
</evidence>
<name>W5JB99_ANODA</name>
<keyword evidence="6" id="KW-0375">Hydrogen ion transport</keyword>
<evidence type="ECO:0000256" key="9">
    <source>
        <dbReference type="ARBA" id="ARBA00023136"/>
    </source>
</evidence>
<evidence type="ECO:0000256" key="1">
    <source>
        <dbReference type="ARBA" id="ARBA00004651"/>
    </source>
</evidence>
<dbReference type="Proteomes" id="UP000000673">
    <property type="component" value="Unassembled WGS sequence"/>
</dbReference>
<protein>
    <submittedName>
        <fullName evidence="13">Otopetrin</fullName>
    </submittedName>
</protein>
<organism evidence="13">
    <name type="scientific">Anopheles darlingi</name>
    <name type="common">Mosquito</name>
    <dbReference type="NCBI Taxonomy" id="43151"/>
    <lineage>
        <taxon>Eukaryota</taxon>
        <taxon>Metazoa</taxon>
        <taxon>Ecdysozoa</taxon>
        <taxon>Arthropoda</taxon>
        <taxon>Hexapoda</taxon>
        <taxon>Insecta</taxon>
        <taxon>Pterygota</taxon>
        <taxon>Neoptera</taxon>
        <taxon>Endopterygota</taxon>
        <taxon>Diptera</taxon>
        <taxon>Nematocera</taxon>
        <taxon>Culicoidea</taxon>
        <taxon>Culicidae</taxon>
        <taxon>Anophelinae</taxon>
        <taxon>Anopheles</taxon>
    </lineage>
</organism>
<sequence>MLRVPELRVYPPAGEDSDTSAGSARRPISKRSTPGTSRRTTLGSVELLPPPPPTKSHNASQNASHSSSRRPSVAGGGRRRSVVLDFIRKHSSRLSLNRRFSELFAGDELGRLDSKQLLRNHQQAQAQLVTALSALYAKLLIILGITLPVTELVAHRAPINFHQPFYLYLYAVSIVLCALLHLDRYRHPTVPPSIAAVHRPGKSKQQI</sequence>
<gene>
    <name evidence="13" type="ORF">AND_008261</name>
</gene>
<reference evidence="13 15" key="1">
    <citation type="journal article" date="2010" name="BMC Genomics">
        <title>Combination of measures distinguishes pre-miRNAs from other stem-loops in the genome of the newly sequenced Anopheles darlingi.</title>
        <authorList>
            <person name="Mendes N.D."/>
            <person name="Freitas A.T."/>
            <person name="Vasconcelos A.T."/>
            <person name="Sagot M.F."/>
        </authorList>
    </citation>
    <scope>NUCLEOTIDE SEQUENCE</scope>
</reference>
<feature type="transmembrane region" description="Helical" evidence="12">
    <location>
        <begin position="126"/>
        <end position="145"/>
    </location>
</feature>
<keyword evidence="4" id="KW-1003">Cell membrane</keyword>
<accession>W5JB99</accession>
<dbReference type="GO" id="GO:0015252">
    <property type="term" value="F:proton channel activity"/>
    <property type="evidence" value="ECO:0007669"/>
    <property type="project" value="InterPro"/>
</dbReference>
<keyword evidence="7 12" id="KW-1133">Transmembrane helix</keyword>
<evidence type="ECO:0000256" key="3">
    <source>
        <dbReference type="ARBA" id="ARBA00022448"/>
    </source>
</evidence>
<feature type="compositionally biased region" description="Low complexity" evidence="11">
    <location>
        <begin position="56"/>
        <end position="72"/>
    </location>
</feature>